<evidence type="ECO:0000256" key="6">
    <source>
        <dbReference type="ARBA" id="ARBA00022692"/>
    </source>
</evidence>
<evidence type="ECO:0000313" key="16">
    <source>
        <dbReference type="Proteomes" id="UP000034037"/>
    </source>
</evidence>
<keyword evidence="4 12" id="KW-1003">Cell membrane</keyword>
<keyword evidence="7 12" id="KW-0769">Symport</keyword>
<accession>A0A0F6Z4E8</accession>
<dbReference type="GO" id="GO:0015079">
    <property type="term" value="F:potassium ion transmembrane transporter activity"/>
    <property type="evidence" value="ECO:0007669"/>
    <property type="project" value="UniProtKB-UniRule"/>
</dbReference>
<dbReference type="InterPro" id="IPR023051">
    <property type="entry name" value="Kup"/>
</dbReference>
<evidence type="ECO:0000256" key="2">
    <source>
        <dbReference type="ARBA" id="ARBA00007019"/>
    </source>
</evidence>
<keyword evidence="16" id="KW-1185">Reference proteome</keyword>
<feature type="transmembrane region" description="Helical" evidence="12">
    <location>
        <begin position="181"/>
        <end position="201"/>
    </location>
</feature>
<evidence type="ECO:0000256" key="8">
    <source>
        <dbReference type="ARBA" id="ARBA00022958"/>
    </source>
</evidence>
<dbReference type="Pfam" id="PF02705">
    <property type="entry name" value="K_trans"/>
    <property type="match status" value="1"/>
</dbReference>
<keyword evidence="8 12" id="KW-0630">Potassium</keyword>
<comment type="subcellular location">
    <subcellularLocation>
        <location evidence="12">Cell membrane</location>
        <topology evidence="12">Multi-pass membrane protein</topology>
    </subcellularLocation>
    <subcellularLocation>
        <location evidence="1">Membrane</location>
        <topology evidence="1">Multi-pass membrane protein</topology>
    </subcellularLocation>
</comment>
<feature type="transmembrane region" description="Helical" evidence="12">
    <location>
        <begin position="221"/>
        <end position="242"/>
    </location>
</feature>
<evidence type="ECO:0000256" key="7">
    <source>
        <dbReference type="ARBA" id="ARBA00022847"/>
    </source>
</evidence>
<evidence type="ECO:0000256" key="11">
    <source>
        <dbReference type="ARBA" id="ARBA00023136"/>
    </source>
</evidence>
<feature type="transmembrane region" description="Helical" evidence="12">
    <location>
        <begin position="110"/>
        <end position="131"/>
    </location>
</feature>
<evidence type="ECO:0000256" key="12">
    <source>
        <dbReference type="HAMAP-Rule" id="MF_01522"/>
    </source>
</evidence>
<evidence type="ECO:0000259" key="14">
    <source>
        <dbReference type="Pfam" id="PF22776"/>
    </source>
</evidence>
<feature type="domain" description="K+ potassium transporter integral membrane" evidence="13">
    <location>
        <begin position="22"/>
        <end position="468"/>
    </location>
</feature>
<dbReference type="InterPro" id="IPR053952">
    <property type="entry name" value="K_trans_C"/>
</dbReference>
<evidence type="ECO:0000256" key="4">
    <source>
        <dbReference type="ARBA" id="ARBA00022475"/>
    </source>
</evidence>
<feature type="transmembrane region" description="Helical" evidence="12">
    <location>
        <begin position="254"/>
        <end position="276"/>
    </location>
</feature>
<comment type="function">
    <text evidence="12">Transport of potassium into the cell. Likely operates as a K(+):H(+) symporter.</text>
</comment>
<name>A0A0F6Z4E8_9CORY</name>
<keyword evidence="9 12" id="KW-1133">Transmembrane helix</keyword>
<feature type="transmembrane region" description="Helical" evidence="12">
    <location>
        <begin position="21"/>
        <end position="40"/>
    </location>
</feature>
<gene>
    <name evidence="12" type="primary">kup</name>
    <name evidence="15" type="ORF">YH66_03875</name>
</gene>
<feature type="transmembrane region" description="Helical" evidence="12">
    <location>
        <begin position="402"/>
        <end position="422"/>
    </location>
</feature>
<dbReference type="HOGENOM" id="CLU_008142_4_2_11"/>
<feature type="transmembrane region" description="Helical" evidence="12">
    <location>
        <begin position="346"/>
        <end position="366"/>
    </location>
</feature>
<feature type="transmembrane region" description="Helical" evidence="12">
    <location>
        <begin position="296"/>
        <end position="320"/>
    </location>
</feature>
<dbReference type="InterPro" id="IPR003855">
    <property type="entry name" value="K+_transporter"/>
</dbReference>
<proteinExistence type="inferred from homology"/>
<keyword evidence="11 12" id="KW-0472">Membrane</keyword>
<dbReference type="GO" id="GO:0005886">
    <property type="term" value="C:plasma membrane"/>
    <property type="evidence" value="ECO:0007669"/>
    <property type="project" value="UniProtKB-SubCell"/>
</dbReference>
<feature type="domain" description="K+ potassium transporter C-terminal" evidence="14">
    <location>
        <begin position="483"/>
        <end position="627"/>
    </location>
</feature>
<evidence type="ECO:0000256" key="3">
    <source>
        <dbReference type="ARBA" id="ARBA00022448"/>
    </source>
</evidence>
<dbReference type="AlphaFoldDB" id="A0A0F6Z4E8"/>
<dbReference type="InterPro" id="IPR053951">
    <property type="entry name" value="K_trans_N"/>
</dbReference>
<dbReference type="PATRIC" id="fig|92706.3.peg.801"/>
<dbReference type="RefSeq" id="WP_003863608.1">
    <property type="nucleotide sequence ID" value="NZ_CP011309.1"/>
</dbReference>
<evidence type="ECO:0000256" key="1">
    <source>
        <dbReference type="ARBA" id="ARBA00004141"/>
    </source>
</evidence>
<feature type="transmembrane region" description="Helical" evidence="12">
    <location>
        <begin position="151"/>
        <end position="169"/>
    </location>
</feature>
<dbReference type="Proteomes" id="UP000034037">
    <property type="component" value="Chromosome"/>
</dbReference>
<dbReference type="Pfam" id="PF22776">
    <property type="entry name" value="K_trans_C"/>
    <property type="match status" value="1"/>
</dbReference>
<evidence type="ECO:0000256" key="9">
    <source>
        <dbReference type="ARBA" id="ARBA00022989"/>
    </source>
</evidence>
<dbReference type="EMBL" id="CP011309">
    <property type="protein sequence ID" value="AKF26752.1"/>
    <property type="molecule type" value="Genomic_DNA"/>
</dbReference>
<dbReference type="PANTHER" id="PTHR30540">
    <property type="entry name" value="OSMOTIC STRESS POTASSIUM TRANSPORTER"/>
    <property type="match status" value="1"/>
</dbReference>
<protein>
    <recommendedName>
        <fullName evidence="12">Probable potassium transport system protein Kup</fullName>
    </recommendedName>
</protein>
<keyword evidence="6 12" id="KW-0812">Transmembrane</keyword>
<comment type="catalytic activity">
    <reaction evidence="12">
        <text>K(+)(in) + H(+)(in) = K(+)(out) + H(+)(out)</text>
        <dbReference type="Rhea" id="RHEA:28490"/>
        <dbReference type="ChEBI" id="CHEBI:15378"/>
        <dbReference type="ChEBI" id="CHEBI:29103"/>
    </reaction>
</comment>
<keyword evidence="3 12" id="KW-0813">Transport</keyword>
<feature type="transmembrane region" description="Helical" evidence="12">
    <location>
        <begin position="60"/>
        <end position="81"/>
    </location>
</feature>
<feature type="transmembrane region" description="Helical" evidence="12">
    <location>
        <begin position="428"/>
        <end position="445"/>
    </location>
</feature>
<dbReference type="HAMAP" id="MF_01522">
    <property type="entry name" value="Kup"/>
    <property type="match status" value="1"/>
</dbReference>
<evidence type="ECO:0000256" key="5">
    <source>
        <dbReference type="ARBA" id="ARBA00022538"/>
    </source>
</evidence>
<comment type="similarity">
    <text evidence="2 12">Belongs to the HAK/KUP transporter (TC 2.A.72) family.</text>
</comment>
<keyword evidence="10 12" id="KW-0406">Ion transport</keyword>
<dbReference type="PANTHER" id="PTHR30540:SF79">
    <property type="entry name" value="LOW AFFINITY POTASSIUM TRANSPORT SYSTEM PROTEIN KUP"/>
    <property type="match status" value="1"/>
</dbReference>
<sequence>MLNRMKSARPKSVAPKSGQALLTLGALGVVFGDIGTSPLYSLHTAFSMQHNKVEVTPENVYGIISMVLWTITLIVTVKYVMLVTRADNQGQGGILALVALLKNRGHWGKFVAVAGMLGAALFYGDVLITPAISVLSATEGLTVISPSFERFILPVSLAVLIAIFAIQPLGTEKVGKAFGPIMLLWFVTLAGLGIPQIIVHPEILQSLSPHWALRLIVAEPFQAFVLLGAVVLTVTGAEALYADMGHFGARPIRVAWFCVVMPALILTYLGQGALVINQPEAVRNPMFYLAPEGLRIPLVILATIATVIASQAVISGAYSLTKQAVNLKLLPRMVIRHTSRKEEGQIYMPLVNGLLFVSVMVVVLVFRSSESLASAYGLAVTGTLVLVSVLYLVYAHTTWWKTALFIVFIGIPEVLLFASNTTKIHDGGWLPLLIAAVLIVVMRTWEWGSDRVNQERAELELPMDKFLEKLDQPHNIGLRKVAEVAVFPHGTSDTVPLSLVRCVKDLKLLYREIVIVRIVQEHVPHVPPEERAEMEVLHHAPIRVVRVDLHLGYFDEQNLPENLHAIDPTWDNATYFLSALTLRSRLPGKIAGWRDRLYLSMERNQASRTESFKLQPSKTITVGTELHL</sequence>
<feature type="transmembrane region" description="Helical" evidence="12">
    <location>
        <begin position="372"/>
        <end position="395"/>
    </location>
</feature>
<evidence type="ECO:0000259" key="13">
    <source>
        <dbReference type="Pfam" id="PF02705"/>
    </source>
</evidence>
<dbReference type="GO" id="GO:0015293">
    <property type="term" value="F:symporter activity"/>
    <property type="evidence" value="ECO:0007669"/>
    <property type="project" value="UniProtKB-UniRule"/>
</dbReference>
<evidence type="ECO:0000256" key="10">
    <source>
        <dbReference type="ARBA" id="ARBA00023065"/>
    </source>
</evidence>
<evidence type="ECO:0000313" key="15">
    <source>
        <dbReference type="EMBL" id="AKF26752.1"/>
    </source>
</evidence>
<organism evidence="15 16">
    <name type="scientific">[Brevibacterium] flavum</name>
    <dbReference type="NCBI Taxonomy" id="92706"/>
    <lineage>
        <taxon>Bacteria</taxon>
        <taxon>Bacillati</taxon>
        <taxon>Actinomycetota</taxon>
        <taxon>Actinomycetes</taxon>
        <taxon>Mycobacteriales</taxon>
        <taxon>Corynebacteriaceae</taxon>
        <taxon>Corynebacterium</taxon>
    </lineage>
</organism>
<reference evidence="15 16" key="1">
    <citation type="submission" date="2015-04" db="EMBL/GenBank/DDBJ databases">
        <title>Complete Genome Sequence of Brevibacterium flavum ATCC 15168.</title>
        <authorList>
            <person name="Ahn J."/>
            <person name="Park G."/>
            <person name="Jeon W."/>
            <person name="Jang Y."/>
            <person name="Jang M."/>
            <person name="Lee H."/>
            <person name="Lee H."/>
        </authorList>
    </citation>
    <scope>NUCLEOTIDE SEQUENCE [LARGE SCALE GENOMIC DNA]</scope>
    <source>
        <strain evidence="15 16">ATCC 15168</strain>
    </source>
</reference>
<keyword evidence="5 12" id="KW-0633">Potassium transport</keyword>